<proteinExistence type="predicted"/>
<dbReference type="EMBL" id="HBUE01107387">
    <property type="protein sequence ID" value="CAG6487682.1"/>
    <property type="molecule type" value="Transcribed_RNA"/>
</dbReference>
<accession>A0A8D8C6C4</accession>
<sequence>MLLRPEVDKQTANRITNIVMNHQFKKTPDEKEAMSIIYPAVDPLPEDYVRPACRRDKHAMIHWYYFPESFLTWVLNKFDLQVNIPSSPLSSGTVGAYRPSRPPT</sequence>
<evidence type="ECO:0000313" key="2">
    <source>
        <dbReference type="EMBL" id="CAG6487682.1"/>
    </source>
</evidence>
<name>A0A8D8C6C4_CULPI</name>
<dbReference type="InterPro" id="IPR049898">
    <property type="entry name" value="MARR_BRCT_CHROMO"/>
</dbReference>
<organism evidence="2">
    <name type="scientific">Culex pipiens</name>
    <name type="common">House mosquito</name>
    <dbReference type="NCBI Taxonomy" id="7175"/>
    <lineage>
        <taxon>Eukaryota</taxon>
        <taxon>Metazoa</taxon>
        <taxon>Ecdysozoa</taxon>
        <taxon>Arthropoda</taxon>
        <taxon>Hexapoda</taxon>
        <taxon>Insecta</taxon>
        <taxon>Pterygota</taxon>
        <taxon>Neoptera</taxon>
        <taxon>Endopterygota</taxon>
        <taxon>Diptera</taxon>
        <taxon>Nematocera</taxon>
        <taxon>Culicoidea</taxon>
        <taxon>Culicidae</taxon>
        <taxon>Culicinae</taxon>
        <taxon>Culicini</taxon>
        <taxon>Culex</taxon>
        <taxon>Culex</taxon>
    </lineage>
</organism>
<reference evidence="2" key="1">
    <citation type="submission" date="2021-05" db="EMBL/GenBank/DDBJ databases">
        <authorList>
            <person name="Alioto T."/>
            <person name="Alioto T."/>
            <person name="Gomez Garrido J."/>
        </authorList>
    </citation>
    <scope>NUCLEOTIDE SEQUENCE</scope>
</reference>
<feature type="domain" description="Chromo" evidence="1">
    <location>
        <begin position="1"/>
        <end position="104"/>
    </location>
</feature>
<dbReference type="PROSITE" id="PS52032">
    <property type="entry name" value="MARR_BRCT_CHROMO"/>
    <property type="match status" value="1"/>
</dbReference>
<protein>
    <submittedName>
        <fullName evidence="2">SWI/SNF complex subunit SMARCC2</fullName>
    </submittedName>
</protein>
<evidence type="ECO:0000259" key="1">
    <source>
        <dbReference type="PROSITE" id="PS52032"/>
    </source>
</evidence>
<dbReference type="AlphaFoldDB" id="A0A8D8C6C4"/>